<dbReference type="GO" id="GO:0005886">
    <property type="term" value="C:plasma membrane"/>
    <property type="evidence" value="ECO:0007669"/>
    <property type="project" value="UniProtKB-ARBA"/>
</dbReference>
<dbReference type="PANTHER" id="PTHR48423:SF1">
    <property type="entry name" value="INTERLEUKIN-27 RECEPTOR SUBUNIT ALPHA"/>
    <property type="match status" value="1"/>
</dbReference>
<protein>
    <recommendedName>
        <fullName evidence="12">Fibronectin type-III domain-containing protein</fullName>
    </recommendedName>
</protein>
<dbReference type="Proteomes" id="UP001187315">
    <property type="component" value="Unassembled WGS sequence"/>
</dbReference>
<dbReference type="InterPro" id="IPR013783">
    <property type="entry name" value="Ig-like_fold"/>
</dbReference>
<keyword evidence="4 11" id="KW-0732">Signal</keyword>
<feature type="domain" description="Fibronectin type-III" evidence="12">
    <location>
        <begin position="426"/>
        <end position="517"/>
    </location>
</feature>
<evidence type="ECO:0000256" key="10">
    <source>
        <dbReference type="SAM" id="Phobius"/>
    </source>
</evidence>
<comment type="caution">
    <text evidence="13">The sequence shown here is derived from an EMBL/GenBank/DDBJ whole genome shotgun (WGS) entry which is preliminary data.</text>
</comment>
<feature type="transmembrane region" description="Helical" evidence="10">
    <location>
        <begin position="517"/>
        <end position="539"/>
    </location>
</feature>
<proteinExistence type="inferred from homology"/>
<keyword evidence="6 10" id="KW-1133">Transmembrane helix</keyword>
<feature type="signal peptide" evidence="11">
    <location>
        <begin position="1"/>
        <end position="27"/>
    </location>
</feature>
<accession>A0AA88NYY1</accession>
<evidence type="ECO:0000259" key="12">
    <source>
        <dbReference type="PROSITE" id="PS50853"/>
    </source>
</evidence>
<evidence type="ECO:0000256" key="3">
    <source>
        <dbReference type="ARBA" id="ARBA00022692"/>
    </source>
</evidence>
<dbReference type="PANTHER" id="PTHR48423">
    <property type="entry name" value="INTERLEUKIN-27 RECEPTOR SUBUNIT ALPHA"/>
    <property type="match status" value="1"/>
</dbReference>
<organism evidence="13 14">
    <name type="scientific">Tachysurus vachellii</name>
    <name type="common">Darkbarbel catfish</name>
    <name type="synonym">Pelteobagrus vachellii</name>
    <dbReference type="NCBI Taxonomy" id="175792"/>
    <lineage>
        <taxon>Eukaryota</taxon>
        <taxon>Metazoa</taxon>
        <taxon>Chordata</taxon>
        <taxon>Craniata</taxon>
        <taxon>Vertebrata</taxon>
        <taxon>Euteleostomi</taxon>
        <taxon>Actinopterygii</taxon>
        <taxon>Neopterygii</taxon>
        <taxon>Teleostei</taxon>
        <taxon>Ostariophysi</taxon>
        <taxon>Siluriformes</taxon>
        <taxon>Bagridae</taxon>
        <taxon>Tachysurus</taxon>
    </lineage>
</organism>
<dbReference type="CDD" id="cd00063">
    <property type="entry name" value="FN3"/>
    <property type="match status" value="3"/>
</dbReference>
<comment type="subcellular location">
    <subcellularLocation>
        <location evidence="1">Membrane</location>
        <topology evidence="1">Single-pass type I membrane protein</topology>
    </subcellularLocation>
</comment>
<dbReference type="Gene3D" id="2.60.40.10">
    <property type="entry name" value="Immunoglobulins"/>
    <property type="match status" value="4"/>
</dbReference>
<dbReference type="SUPFAM" id="SSF49265">
    <property type="entry name" value="Fibronectin type III"/>
    <property type="match status" value="2"/>
</dbReference>
<comment type="similarity">
    <text evidence="2">Belongs to the type I cytokine receptor family. Type 2 subfamily.</text>
</comment>
<feature type="chain" id="PRO_5041672693" description="Fibronectin type-III domain-containing protein" evidence="11">
    <location>
        <begin position="28"/>
        <end position="795"/>
    </location>
</feature>
<evidence type="ECO:0000256" key="2">
    <source>
        <dbReference type="ARBA" id="ARBA00008921"/>
    </source>
</evidence>
<evidence type="ECO:0000256" key="7">
    <source>
        <dbReference type="ARBA" id="ARBA00023136"/>
    </source>
</evidence>
<dbReference type="PROSITE" id="PS50853">
    <property type="entry name" value="FN3"/>
    <property type="match status" value="3"/>
</dbReference>
<evidence type="ECO:0000313" key="14">
    <source>
        <dbReference type="Proteomes" id="UP001187315"/>
    </source>
</evidence>
<sequence length="795" mass="88786">MERNNNTCAILLSWICRISMLLLTVSSPEPRIIGCELLEHANITCYWTAPSSENISYMMQVTTYNCMNKIISTDSCNTTSTKCTVKIGSVSHCFCVDVLMLTSSLSTSLPTHCFNGINQVKMYTPQITALTTLPENATCLKLEWKEPRSEYVHSERNLRVLQIEYHTPQQAHVSKVTAFLHDWWTNMCGLYPGTKHLVRVRAQDLRAQHHWSSWSEFAEATTAETAPVAAPELWRHIQQVDRSGKRRVTLLWKPLQWPNANGVILRYAASCRNELDSSYWDCGHLDSYSTSCVLSVTAHACNCNLTASNSAGTSPSAHIYIPGDKDAELRPPESISVNALDDFQLKVEWKALVNQSESSYVVEWFPIPETSAVGLHWKILNGFETSFIITEGVQPEVPYNVSVRVLRKNTAGIARFAVAFTRQGAPSAGPKLEVLQTSTDVTLKWKPVPLEKLRGFIQNYTVIYKYNGKVKSEVLSGNTKQFSLNGLSPGQYAVCVKAHTLTGGAESSWVTVTVGRVHIPVMAIVLCAVGSLLVVIILLSQAERIQQCLCPVVPDPSKSSLSTWLPVSPNQHKLPTWDSPALFDPIYMGGVQTGHHVPHHLLDSKLQAFSQQTSQEQVCKQVLLASEQTFNEPNAQDLNEELTTDLSYQNAFMETSHCCHSGSSSCPEVPKLGKSPVDSIFYESSIEPRLDSSYEKFESAFATRVFCDCAPMSKSCLRVDTLDQDDPFYRRSTVSNLKTHCYRHVSTSYLPVSDSYIDFRTAMENSTNLIHESSHFSRLESRLLQPCFSELSSHP</sequence>
<keyword evidence="8" id="KW-0675">Receptor</keyword>
<dbReference type="SMART" id="SM00060">
    <property type="entry name" value="FN3"/>
    <property type="match status" value="3"/>
</dbReference>
<dbReference type="AlphaFoldDB" id="A0AA88NYY1"/>
<keyword evidence="7 10" id="KW-0472">Membrane</keyword>
<evidence type="ECO:0000313" key="13">
    <source>
        <dbReference type="EMBL" id="KAK2868411.1"/>
    </source>
</evidence>
<keyword evidence="14" id="KW-1185">Reference proteome</keyword>
<name>A0AA88NYY1_TACVA</name>
<dbReference type="Pfam" id="PF00041">
    <property type="entry name" value="fn3"/>
    <property type="match status" value="1"/>
</dbReference>
<keyword evidence="3 10" id="KW-0812">Transmembrane</keyword>
<dbReference type="InterPro" id="IPR003961">
    <property type="entry name" value="FN3_dom"/>
</dbReference>
<dbReference type="EMBL" id="JAVHJS010000001">
    <property type="protein sequence ID" value="KAK2868411.1"/>
    <property type="molecule type" value="Genomic_DNA"/>
</dbReference>
<evidence type="ECO:0000256" key="4">
    <source>
        <dbReference type="ARBA" id="ARBA00022729"/>
    </source>
</evidence>
<gene>
    <name evidence="13" type="ORF">Q7C36_000282</name>
</gene>
<feature type="domain" description="Fibronectin type-III" evidence="12">
    <location>
        <begin position="331"/>
        <end position="425"/>
    </location>
</feature>
<keyword evidence="9" id="KW-0325">Glycoprotein</keyword>
<evidence type="ECO:0000256" key="11">
    <source>
        <dbReference type="SAM" id="SignalP"/>
    </source>
</evidence>
<evidence type="ECO:0000256" key="6">
    <source>
        <dbReference type="ARBA" id="ARBA00022989"/>
    </source>
</evidence>
<feature type="domain" description="Fibronectin type-III" evidence="12">
    <location>
        <begin position="126"/>
        <end position="225"/>
    </location>
</feature>
<evidence type="ECO:0000256" key="1">
    <source>
        <dbReference type="ARBA" id="ARBA00004479"/>
    </source>
</evidence>
<reference evidence="13" key="1">
    <citation type="submission" date="2023-08" db="EMBL/GenBank/DDBJ databases">
        <title>Pelteobagrus vachellii genome.</title>
        <authorList>
            <person name="Liu H."/>
        </authorList>
    </citation>
    <scope>NUCLEOTIDE SEQUENCE</scope>
    <source>
        <strain evidence="13">PRFRI_2022a</strain>
        <tissue evidence="13">Muscle</tissue>
    </source>
</reference>
<evidence type="ECO:0000256" key="5">
    <source>
        <dbReference type="ARBA" id="ARBA00022737"/>
    </source>
</evidence>
<evidence type="ECO:0000256" key="9">
    <source>
        <dbReference type="ARBA" id="ARBA00023180"/>
    </source>
</evidence>
<dbReference type="InterPro" id="IPR052672">
    <property type="entry name" value="Type1_Cytokine_Rcpt_Type2"/>
</dbReference>
<evidence type="ECO:0000256" key="8">
    <source>
        <dbReference type="ARBA" id="ARBA00023170"/>
    </source>
</evidence>
<keyword evidence="5" id="KW-0677">Repeat</keyword>
<dbReference type="InterPro" id="IPR036116">
    <property type="entry name" value="FN3_sf"/>
</dbReference>